<keyword evidence="1 3" id="KW-0378">Hydrolase</keyword>
<dbReference type="EMBL" id="CACRUO010000017">
    <property type="protein sequence ID" value="VYT76195.1"/>
    <property type="molecule type" value="Genomic_DNA"/>
</dbReference>
<dbReference type="SUPFAM" id="SSF53474">
    <property type="entry name" value="alpha/beta-Hydrolases"/>
    <property type="match status" value="1"/>
</dbReference>
<dbReference type="RefSeq" id="WP_002480031.1">
    <property type="nucleotide sequence ID" value="NZ_CACRUO010000017.1"/>
</dbReference>
<dbReference type="GO" id="GO:0016787">
    <property type="term" value="F:hydrolase activity"/>
    <property type="evidence" value="ECO:0007669"/>
    <property type="project" value="UniProtKB-KW"/>
</dbReference>
<dbReference type="Pfam" id="PF20434">
    <property type="entry name" value="BD-FAE"/>
    <property type="match status" value="1"/>
</dbReference>
<protein>
    <submittedName>
        <fullName evidence="3">Alpha/beta hydrolase family protein</fullName>
    </submittedName>
</protein>
<dbReference type="InterPro" id="IPR050300">
    <property type="entry name" value="GDXG_lipolytic_enzyme"/>
</dbReference>
<evidence type="ECO:0000259" key="2">
    <source>
        <dbReference type="Pfam" id="PF20434"/>
    </source>
</evidence>
<dbReference type="InterPro" id="IPR049492">
    <property type="entry name" value="BD-FAE-like_dom"/>
</dbReference>
<evidence type="ECO:0000256" key="1">
    <source>
        <dbReference type="ARBA" id="ARBA00022801"/>
    </source>
</evidence>
<name>A0A6N2Z969_STASI</name>
<accession>A0A6N2Z969</accession>
<dbReference type="PANTHER" id="PTHR48081:SF33">
    <property type="entry name" value="KYNURENINE FORMAMIDASE"/>
    <property type="match status" value="1"/>
</dbReference>
<sequence length="236" mass="27013">MEVLYYGDHEEQLIDVYASNDKNGEHADKWIVLVHGGYWRQKFDRSLNDKMIEVLTNKGYNVANVEYRRGEHKWPTPEEDVKKAVQTFRNSEFVGEGQSLILIGHSVGGQLVLNNEDEADRIVALSPVTDVPYTKAKELGRNAAEEYFGDVSEDILYAASPISRLPLNTKTLIIHGFDDTQVEIDTTIDYVTKNTENTIDLYAFSSLAHMDNIEPEGRHFDLMLEWVDQEQENEEN</sequence>
<gene>
    <name evidence="3" type="ORF">SSLFYP27_00576</name>
</gene>
<dbReference type="Gene3D" id="3.40.50.1820">
    <property type="entry name" value="alpha/beta hydrolase"/>
    <property type="match status" value="1"/>
</dbReference>
<dbReference type="InterPro" id="IPR029058">
    <property type="entry name" value="AB_hydrolase_fold"/>
</dbReference>
<feature type="domain" description="BD-FAE-like" evidence="2">
    <location>
        <begin position="15"/>
        <end position="187"/>
    </location>
</feature>
<dbReference type="AlphaFoldDB" id="A0A6N2Z969"/>
<reference evidence="3" key="1">
    <citation type="submission" date="2019-11" db="EMBL/GenBank/DDBJ databases">
        <authorList>
            <person name="Feng L."/>
        </authorList>
    </citation>
    <scope>NUCLEOTIDE SEQUENCE</scope>
    <source>
        <strain evidence="3">SsimulansLFYP27</strain>
    </source>
</reference>
<organism evidence="3">
    <name type="scientific">Staphylococcus simulans</name>
    <dbReference type="NCBI Taxonomy" id="1286"/>
    <lineage>
        <taxon>Bacteria</taxon>
        <taxon>Bacillati</taxon>
        <taxon>Bacillota</taxon>
        <taxon>Bacilli</taxon>
        <taxon>Bacillales</taxon>
        <taxon>Staphylococcaceae</taxon>
        <taxon>Staphylococcus</taxon>
    </lineage>
</organism>
<dbReference type="PANTHER" id="PTHR48081">
    <property type="entry name" value="AB HYDROLASE SUPERFAMILY PROTEIN C4A8.06C"/>
    <property type="match status" value="1"/>
</dbReference>
<evidence type="ECO:0000313" key="3">
    <source>
        <dbReference type="EMBL" id="VYT76195.1"/>
    </source>
</evidence>
<proteinExistence type="predicted"/>